<dbReference type="Proteomes" id="UP000001683">
    <property type="component" value="Chromosome"/>
</dbReference>
<dbReference type="AlphaFoldDB" id="B2A6Q2"/>
<reference evidence="1 2" key="2">
    <citation type="journal article" date="2011" name="J. Bacteriol.">
        <title>Complete genome sequence of the anaerobic, halophilic alkalithermophile Natranaerobius thermophilus JW/NM-WN-LF.</title>
        <authorList>
            <person name="Zhao B."/>
            <person name="Mesbah N.M."/>
            <person name="Dalin E."/>
            <person name="Goodwin L."/>
            <person name="Nolan M."/>
            <person name="Pitluck S."/>
            <person name="Chertkov O."/>
            <person name="Brettin T.S."/>
            <person name="Han J."/>
            <person name="Larimer F.W."/>
            <person name="Land M.L."/>
            <person name="Hauser L."/>
            <person name="Kyrpides N."/>
            <person name="Wiegel J."/>
        </authorList>
    </citation>
    <scope>NUCLEOTIDE SEQUENCE [LARGE SCALE GENOMIC DNA]</scope>
    <source>
        <strain evidence="2">ATCC BAA-1301 / DSM 18059 / JW/NM-WN-LF</strain>
    </source>
</reference>
<dbReference type="RefSeq" id="WP_012447070.1">
    <property type="nucleotide sequence ID" value="NC_010718.1"/>
</dbReference>
<keyword evidence="2" id="KW-1185">Reference proteome</keyword>
<evidence type="ECO:0000313" key="1">
    <source>
        <dbReference type="EMBL" id="ACB84185.1"/>
    </source>
</evidence>
<protein>
    <submittedName>
        <fullName evidence="1">Uncharacterized protein</fullName>
    </submittedName>
</protein>
<accession>B2A6Q2</accession>
<reference evidence="1 2" key="1">
    <citation type="submission" date="2008-04" db="EMBL/GenBank/DDBJ databases">
        <title>Complete sequence of chromosome of Natranaerobius thermophilus JW/NM-WN-LF.</title>
        <authorList>
            <consortium name="US DOE Joint Genome Institute"/>
            <person name="Copeland A."/>
            <person name="Lucas S."/>
            <person name="Lapidus A."/>
            <person name="Glavina del Rio T."/>
            <person name="Dalin E."/>
            <person name="Tice H."/>
            <person name="Bruce D."/>
            <person name="Goodwin L."/>
            <person name="Pitluck S."/>
            <person name="Chertkov O."/>
            <person name="Brettin T."/>
            <person name="Detter J.C."/>
            <person name="Han C."/>
            <person name="Kuske C.R."/>
            <person name="Schmutz J."/>
            <person name="Larimer F."/>
            <person name="Land M."/>
            <person name="Hauser L."/>
            <person name="Kyrpides N."/>
            <person name="Lykidis A."/>
            <person name="Mesbah N.M."/>
            <person name="Wiegel J."/>
        </authorList>
    </citation>
    <scope>NUCLEOTIDE SEQUENCE [LARGE SCALE GENOMIC DNA]</scope>
    <source>
        <strain evidence="2">ATCC BAA-1301 / DSM 18059 / JW/NM-WN-LF</strain>
    </source>
</reference>
<dbReference type="HOGENOM" id="CLU_2991988_0_0_9"/>
<evidence type="ECO:0000313" key="2">
    <source>
        <dbReference type="Proteomes" id="UP000001683"/>
    </source>
</evidence>
<dbReference type="KEGG" id="nth:Nther_0590"/>
<dbReference type="InParanoid" id="B2A6Q2"/>
<organism evidence="1 2">
    <name type="scientific">Natranaerobius thermophilus (strain ATCC BAA-1301 / DSM 18059 / JW/NM-WN-LF)</name>
    <dbReference type="NCBI Taxonomy" id="457570"/>
    <lineage>
        <taxon>Bacteria</taxon>
        <taxon>Bacillati</taxon>
        <taxon>Bacillota</taxon>
        <taxon>Clostridia</taxon>
        <taxon>Natranaerobiales</taxon>
        <taxon>Natranaerobiaceae</taxon>
        <taxon>Natranaerobius</taxon>
    </lineage>
</organism>
<name>B2A6Q2_NATTJ</name>
<sequence>MVNNTRGFTYKSAGSDSYSESYPGSVSDFYHKDQDDIEEIMETNNLRQLIVELWYLL</sequence>
<dbReference type="EMBL" id="CP001034">
    <property type="protein sequence ID" value="ACB84185.1"/>
    <property type="molecule type" value="Genomic_DNA"/>
</dbReference>
<proteinExistence type="predicted"/>
<gene>
    <name evidence="1" type="ordered locus">Nther_0590</name>
</gene>
<dbReference type="STRING" id="457570.Nther_0590"/>